<feature type="chain" id="PRO_5046788169" evidence="1">
    <location>
        <begin position="21"/>
        <end position="203"/>
    </location>
</feature>
<dbReference type="InterPro" id="IPR011652">
    <property type="entry name" value="MORN_2"/>
</dbReference>
<gene>
    <name evidence="2" type="ORF">V8Z71_11895</name>
</gene>
<accession>A0ABU9FU28</accession>
<name>A0ABU9FU28_9VIBR</name>
<dbReference type="RefSeq" id="WP_145564505.1">
    <property type="nucleotide sequence ID" value="NZ_JBANDX010000008.1"/>
</dbReference>
<keyword evidence="3" id="KW-1185">Reference proteome</keyword>
<evidence type="ECO:0000313" key="3">
    <source>
        <dbReference type="Proteomes" id="UP001377160"/>
    </source>
</evidence>
<evidence type="ECO:0000256" key="1">
    <source>
        <dbReference type="SAM" id="SignalP"/>
    </source>
</evidence>
<dbReference type="EMBL" id="JBANDX010000008">
    <property type="protein sequence ID" value="MEL0609015.1"/>
    <property type="molecule type" value="Genomic_DNA"/>
</dbReference>
<comment type="caution">
    <text evidence="2">The sequence shown here is derived from an EMBL/GenBank/DDBJ whole genome shotgun (WGS) entry which is preliminary data.</text>
</comment>
<protein>
    <submittedName>
        <fullName evidence="2">Toxin-antitoxin system YwqK family antitoxin</fullName>
    </submittedName>
</protein>
<dbReference type="Gene3D" id="2.20.110.10">
    <property type="entry name" value="Histone H3 K4-specific methyltransferase SET7/9 N-terminal domain"/>
    <property type="match status" value="2"/>
</dbReference>
<keyword evidence="1" id="KW-0732">Signal</keyword>
<feature type="signal peptide" evidence="1">
    <location>
        <begin position="1"/>
        <end position="20"/>
    </location>
</feature>
<evidence type="ECO:0000313" key="2">
    <source>
        <dbReference type="EMBL" id="MEL0609015.1"/>
    </source>
</evidence>
<dbReference type="Proteomes" id="UP001377160">
    <property type="component" value="Unassembled WGS sequence"/>
</dbReference>
<organism evidence="2 3">
    <name type="scientific">Vibrio echinoideorum</name>
    <dbReference type="NCBI Taxonomy" id="2100116"/>
    <lineage>
        <taxon>Bacteria</taxon>
        <taxon>Pseudomonadati</taxon>
        <taxon>Pseudomonadota</taxon>
        <taxon>Gammaproteobacteria</taxon>
        <taxon>Vibrionales</taxon>
        <taxon>Vibrionaceae</taxon>
        <taxon>Vibrio</taxon>
    </lineage>
</organism>
<dbReference type="SUPFAM" id="SSF82185">
    <property type="entry name" value="Histone H3 K4-specific methyltransferase SET7/9 N-terminal domain"/>
    <property type="match status" value="1"/>
</dbReference>
<sequence length="203" mass="22810">MKKYIPILIALSTMSSMSYAATPREDAVDYLQMRKGVAYQVNHSKPFTGQFEEAFDNGQIATQAQFADGLQLGLETNWYPNGQIASKVNYEKGELQGKAEAWYPNGQKKAQLNYEDNELSGVASRWYPNGEQSLTAQYSKGQKDGLVTDYYPNGHKASETKFDDGEIANGTLTRWNQNGDKIEELTFKGHKITSKQVWMPTQS</sequence>
<proteinExistence type="predicted"/>
<reference evidence="2 3" key="1">
    <citation type="submission" date="2024-02" db="EMBL/GenBank/DDBJ databases">
        <title>Bacteria isolated from the canopy kelp, Nereocystis luetkeana.</title>
        <authorList>
            <person name="Pfister C.A."/>
            <person name="Younker I.T."/>
            <person name="Light S.H."/>
        </authorList>
    </citation>
    <scope>NUCLEOTIDE SEQUENCE [LARGE SCALE GENOMIC DNA]</scope>
    <source>
        <strain evidence="2 3">TI.1.15</strain>
    </source>
</reference>
<dbReference type="Pfam" id="PF07661">
    <property type="entry name" value="MORN_2"/>
    <property type="match status" value="3"/>
</dbReference>